<dbReference type="EMBL" id="BMEQ01000002">
    <property type="protein sequence ID" value="GGG45368.1"/>
    <property type="molecule type" value="Genomic_DNA"/>
</dbReference>
<evidence type="ECO:0000256" key="1">
    <source>
        <dbReference type="SAM" id="MobiDB-lite"/>
    </source>
</evidence>
<feature type="signal peptide" evidence="2">
    <location>
        <begin position="1"/>
        <end position="27"/>
    </location>
</feature>
<evidence type="ECO:0000256" key="2">
    <source>
        <dbReference type="SAM" id="SignalP"/>
    </source>
</evidence>
<organism evidence="3 4">
    <name type="scientific">Kocuria dechangensis</name>
    <dbReference type="NCBI Taxonomy" id="1176249"/>
    <lineage>
        <taxon>Bacteria</taxon>
        <taxon>Bacillati</taxon>
        <taxon>Actinomycetota</taxon>
        <taxon>Actinomycetes</taxon>
        <taxon>Micrococcales</taxon>
        <taxon>Micrococcaceae</taxon>
        <taxon>Kocuria</taxon>
    </lineage>
</organism>
<proteinExistence type="predicted"/>
<gene>
    <name evidence="3" type="ORF">GCM10011374_04580</name>
</gene>
<sequence length="161" mass="16385">MRTATKSAVAAVFAAGLGLVAAAPAQAVEVTEVSDGTRIADGAAVQGTFTATCTTGNTVFVSLTVTQRVSDGRIAQGSDFEQWTCAEGTVELAYDVVAYTMAFEDGDAVVSGYLQECQAEFCGSGTAMPLRIIQLSTDDGTDNGADDGTDNGADDGTDDGM</sequence>
<name>A0A917LN98_9MICC</name>
<feature type="region of interest" description="Disordered" evidence="1">
    <location>
        <begin position="137"/>
        <end position="161"/>
    </location>
</feature>
<feature type="chain" id="PRO_5037668830" evidence="2">
    <location>
        <begin position="28"/>
        <end position="161"/>
    </location>
</feature>
<evidence type="ECO:0000313" key="4">
    <source>
        <dbReference type="Proteomes" id="UP000638848"/>
    </source>
</evidence>
<dbReference type="RefSeq" id="WP_188534228.1">
    <property type="nucleotide sequence ID" value="NZ_BMEQ01000002.1"/>
</dbReference>
<dbReference type="AlphaFoldDB" id="A0A917LN98"/>
<keyword evidence="2" id="KW-0732">Signal</keyword>
<reference evidence="3" key="2">
    <citation type="submission" date="2020-09" db="EMBL/GenBank/DDBJ databases">
        <authorList>
            <person name="Sun Q."/>
            <person name="Zhou Y."/>
        </authorList>
    </citation>
    <scope>NUCLEOTIDE SEQUENCE</scope>
    <source>
        <strain evidence="3">CGMCC 1.12187</strain>
    </source>
</reference>
<keyword evidence="4" id="KW-1185">Reference proteome</keyword>
<protein>
    <submittedName>
        <fullName evidence="3">Uncharacterized protein</fullName>
    </submittedName>
</protein>
<comment type="caution">
    <text evidence="3">The sequence shown here is derived from an EMBL/GenBank/DDBJ whole genome shotgun (WGS) entry which is preliminary data.</text>
</comment>
<dbReference type="Proteomes" id="UP000638848">
    <property type="component" value="Unassembled WGS sequence"/>
</dbReference>
<reference evidence="3" key="1">
    <citation type="journal article" date="2014" name="Int. J. Syst. Evol. Microbiol.">
        <title>Complete genome sequence of Corynebacterium casei LMG S-19264T (=DSM 44701T), isolated from a smear-ripened cheese.</title>
        <authorList>
            <consortium name="US DOE Joint Genome Institute (JGI-PGF)"/>
            <person name="Walter F."/>
            <person name="Albersmeier A."/>
            <person name="Kalinowski J."/>
            <person name="Ruckert C."/>
        </authorList>
    </citation>
    <scope>NUCLEOTIDE SEQUENCE</scope>
    <source>
        <strain evidence="3">CGMCC 1.12187</strain>
    </source>
</reference>
<accession>A0A917LN98</accession>
<evidence type="ECO:0000313" key="3">
    <source>
        <dbReference type="EMBL" id="GGG45368.1"/>
    </source>
</evidence>
<feature type="compositionally biased region" description="Acidic residues" evidence="1">
    <location>
        <begin position="139"/>
        <end position="161"/>
    </location>
</feature>